<evidence type="ECO:0000313" key="3">
    <source>
        <dbReference type="Proteomes" id="UP001360953"/>
    </source>
</evidence>
<gene>
    <name evidence="2" type="ORF">J3D65DRAFT_151935</name>
</gene>
<name>A0ABR1L9C8_9PEZI</name>
<dbReference type="GeneID" id="92027000"/>
<proteinExistence type="predicted"/>
<dbReference type="PANTHER" id="PTHR39214">
    <property type="entry name" value="MICROBODY (PEROXISOME) BIOGENESIS PROTEIN PEROXIN 8 (EUROFUNG)"/>
    <property type="match status" value="1"/>
</dbReference>
<evidence type="ECO:0000313" key="2">
    <source>
        <dbReference type="EMBL" id="KAK7530282.1"/>
    </source>
</evidence>
<feature type="region of interest" description="Disordered" evidence="1">
    <location>
        <begin position="567"/>
        <end position="586"/>
    </location>
</feature>
<dbReference type="PANTHER" id="PTHR39214:SF1">
    <property type="entry name" value="MICROBODY (PEROXISOME) BIOGENESIS PROTEIN PEROXIN 8 (EUROFUNG)"/>
    <property type="match status" value="1"/>
</dbReference>
<dbReference type="InterPro" id="IPR055334">
    <property type="entry name" value="PEX8-like"/>
</dbReference>
<keyword evidence="3" id="KW-1185">Reference proteome</keyword>
<comment type="caution">
    <text evidence="2">The sequence shown here is derived from an EMBL/GenBank/DDBJ whole genome shotgun (WGS) entry which is preliminary data.</text>
</comment>
<dbReference type="Pfam" id="PF26001">
    <property type="entry name" value="Pex8"/>
    <property type="match status" value="1"/>
</dbReference>
<organism evidence="2 3">
    <name type="scientific">Phyllosticta citribraziliensis</name>
    <dbReference type="NCBI Taxonomy" id="989973"/>
    <lineage>
        <taxon>Eukaryota</taxon>
        <taxon>Fungi</taxon>
        <taxon>Dikarya</taxon>
        <taxon>Ascomycota</taxon>
        <taxon>Pezizomycotina</taxon>
        <taxon>Dothideomycetes</taxon>
        <taxon>Dothideomycetes incertae sedis</taxon>
        <taxon>Botryosphaeriales</taxon>
        <taxon>Phyllostictaceae</taxon>
        <taxon>Phyllosticta</taxon>
    </lineage>
</organism>
<sequence length="710" mass="77918">MPADRLLETLLRSLQIWTDQQDTPRLLATAASLLTTLTNPLNIQLLTGQLLFAPAIWERPDGLRTCQRFMSLFHSATYTFLKHDRDVREGTAKPPLPGQIPVGGGMIPEEWARAVAKGADERSPRWKHILILAGLLLGSNQEEDCTFSKSLQSSLQRAFVEATNMALEEAREDDFGGQCIAMVLNHVFPVLSETERAQLDYDHLLPVLIGSAFFSNEGFHSAYFLGTIDLDVVEVPGQKLGWSARSTSYHQLQRIMSRPLMTYMGPFSRLVAHTVENVQNSGLIQTMIDDIAGFARTLNLQWRQNKLSEIDQSEEAAHLSQETIKSTLPLLWKTLKSALFAIVIILRGALGRILGDGTLAADGVAPILVTHSLHTLRNLYFISSRLGANSLSQYTFSYLTSLDILSQYPMQADALLKAIRPATLGQIPRHPLDRVQDLFFLNTAEHFAPILSPQTAEELLVTASTPYLGVGGSRHLLPIFEAAHSVMLSVFSSRTSGPALAGRHLPFYVSSLFAAFPANLSPRQFRLAFKTLMQVTTPPSPLSSSQPDLPATLCELVHHRALSAPATPLPTAVTPSPPPPGAETLAPGEAALSEQAVLALTLLDALPLLPVPLLEEWLPLCADLVNAIADEPLRDVVRRRFWEVLVGGEMDPERSLVAVAWWSTRGGRERVLFGDGDDEAKAERFEMSGALGPARVMSGVEEGRPRESKL</sequence>
<protein>
    <recommendedName>
        <fullName evidence="4">Peroxisomal membrane protein PEX17</fullName>
    </recommendedName>
</protein>
<dbReference type="Proteomes" id="UP001360953">
    <property type="component" value="Unassembled WGS sequence"/>
</dbReference>
<dbReference type="EMBL" id="JBBPEH010000014">
    <property type="protein sequence ID" value="KAK7530282.1"/>
    <property type="molecule type" value="Genomic_DNA"/>
</dbReference>
<reference evidence="2 3" key="1">
    <citation type="submission" date="2024-04" db="EMBL/GenBank/DDBJ databases">
        <title>Phyllosticta paracitricarpa is synonymous to the EU quarantine fungus P. citricarpa based on phylogenomic analyses.</title>
        <authorList>
            <consortium name="Lawrence Berkeley National Laboratory"/>
            <person name="Van ingen-buijs V.A."/>
            <person name="Van westerhoven A.C."/>
            <person name="Haridas S."/>
            <person name="Skiadas P."/>
            <person name="Martin F."/>
            <person name="Groenewald J.Z."/>
            <person name="Crous P.W."/>
            <person name="Seidl M.F."/>
        </authorList>
    </citation>
    <scope>NUCLEOTIDE SEQUENCE [LARGE SCALE GENOMIC DNA]</scope>
    <source>
        <strain evidence="2 3">CPC 17464</strain>
    </source>
</reference>
<accession>A0ABR1L9C8</accession>
<evidence type="ECO:0000256" key="1">
    <source>
        <dbReference type="SAM" id="MobiDB-lite"/>
    </source>
</evidence>
<evidence type="ECO:0008006" key="4">
    <source>
        <dbReference type="Google" id="ProtNLM"/>
    </source>
</evidence>
<dbReference type="RefSeq" id="XP_066650521.1">
    <property type="nucleotide sequence ID" value="XM_066794094.1"/>
</dbReference>